<evidence type="ECO:0000313" key="4">
    <source>
        <dbReference type="EMBL" id="NMO17659.1"/>
    </source>
</evidence>
<dbReference type="GO" id="GO:0008168">
    <property type="term" value="F:methyltransferase activity"/>
    <property type="evidence" value="ECO:0007669"/>
    <property type="project" value="UniProtKB-KW"/>
</dbReference>
<dbReference type="PANTHER" id="PTHR44942">
    <property type="entry name" value="METHYLTRANSF_11 DOMAIN-CONTAINING PROTEIN"/>
    <property type="match status" value="1"/>
</dbReference>
<dbReference type="InterPro" id="IPR051052">
    <property type="entry name" value="Diverse_substrate_MTase"/>
</dbReference>
<sequence>MSWQKFLLVPRLMWHGMRAPGDAAKAWERYWNSVQRTGAEGDVLWDAGSEAELSQSLERVLEHMDRSLPVLDVGCGNGRHSRALAAHFPSVHGLDLSSRAIEKARQESRDVTNVSYRVLEASQPGAGRQLANELGEANVYVRGVFHILGHAQRTSLVSNLRDLLGRRGVLFLLETAHEGSPLDYLQSLGATASVIPVPLKRCIESGVRAPEAFDERMFRKYFPAESWETLACGKTIIHGVPMSTRSELEKIPGFFALVRCRAA</sequence>
<dbReference type="Proteomes" id="UP000518300">
    <property type="component" value="Unassembled WGS sequence"/>
</dbReference>
<gene>
    <name evidence="4" type="ORF">HG543_22790</name>
</gene>
<keyword evidence="2 4" id="KW-0808">Transferase</keyword>
<keyword evidence="1 4" id="KW-0489">Methyltransferase</keyword>
<dbReference type="AlphaFoldDB" id="A0A848LIW0"/>
<reference evidence="4 5" key="1">
    <citation type="submission" date="2020-04" db="EMBL/GenBank/DDBJ databases">
        <title>Draft genome of Pyxidicoccus fallax type strain.</title>
        <authorList>
            <person name="Whitworth D.E."/>
        </authorList>
    </citation>
    <scope>NUCLEOTIDE SEQUENCE [LARGE SCALE GENOMIC DNA]</scope>
    <source>
        <strain evidence="4 5">DSM 14698</strain>
    </source>
</reference>
<keyword evidence="5" id="KW-1185">Reference proteome</keyword>
<feature type="domain" description="Methyltransferase type 12" evidence="3">
    <location>
        <begin position="71"/>
        <end position="170"/>
    </location>
</feature>
<organism evidence="4 5">
    <name type="scientific">Pyxidicoccus fallax</name>
    <dbReference type="NCBI Taxonomy" id="394095"/>
    <lineage>
        <taxon>Bacteria</taxon>
        <taxon>Pseudomonadati</taxon>
        <taxon>Myxococcota</taxon>
        <taxon>Myxococcia</taxon>
        <taxon>Myxococcales</taxon>
        <taxon>Cystobacterineae</taxon>
        <taxon>Myxococcaceae</taxon>
        <taxon>Pyxidicoccus</taxon>
    </lineage>
</organism>
<dbReference type="CDD" id="cd02440">
    <property type="entry name" value="AdoMet_MTases"/>
    <property type="match status" value="1"/>
</dbReference>
<dbReference type="EMBL" id="JABBJJ010000106">
    <property type="protein sequence ID" value="NMO17659.1"/>
    <property type="molecule type" value="Genomic_DNA"/>
</dbReference>
<evidence type="ECO:0000259" key="3">
    <source>
        <dbReference type="Pfam" id="PF08242"/>
    </source>
</evidence>
<dbReference type="GO" id="GO:0032259">
    <property type="term" value="P:methylation"/>
    <property type="evidence" value="ECO:0007669"/>
    <property type="project" value="UniProtKB-KW"/>
</dbReference>
<dbReference type="RefSeq" id="WP_169346940.1">
    <property type="nucleotide sequence ID" value="NZ_JABBJJ010000106.1"/>
</dbReference>
<dbReference type="Gene3D" id="3.40.50.150">
    <property type="entry name" value="Vaccinia Virus protein VP39"/>
    <property type="match status" value="1"/>
</dbReference>
<dbReference type="SUPFAM" id="SSF53335">
    <property type="entry name" value="S-adenosyl-L-methionine-dependent methyltransferases"/>
    <property type="match status" value="1"/>
</dbReference>
<accession>A0A848LIW0</accession>
<evidence type="ECO:0000256" key="1">
    <source>
        <dbReference type="ARBA" id="ARBA00022603"/>
    </source>
</evidence>
<evidence type="ECO:0000313" key="5">
    <source>
        <dbReference type="Proteomes" id="UP000518300"/>
    </source>
</evidence>
<dbReference type="PANTHER" id="PTHR44942:SF4">
    <property type="entry name" value="METHYLTRANSFERASE TYPE 11 DOMAIN-CONTAINING PROTEIN"/>
    <property type="match status" value="1"/>
</dbReference>
<name>A0A848LIW0_9BACT</name>
<dbReference type="Pfam" id="PF08242">
    <property type="entry name" value="Methyltransf_12"/>
    <property type="match status" value="1"/>
</dbReference>
<dbReference type="InterPro" id="IPR029063">
    <property type="entry name" value="SAM-dependent_MTases_sf"/>
</dbReference>
<protein>
    <submittedName>
        <fullName evidence="4">Class I SAM-dependent methyltransferase</fullName>
    </submittedName>
</protein>
<proteinExistence type="predicted"/>
<dbReference type="InterPro" id="IPR013217">
    <property type="entry name" value="Methyltransf_12"/>
</dbReference>
<comment type="caution">
    <text evidence="4">The sequence shown here is derived from an EMBL/GenBank/DDBJ whole genome shotgun (WGS) entry which is preliminary data.</text>
</comment>
<evidence type="ECO:0000256" key="2">
    <source>
        <dbReference type="ARBA" id="ARBA00022679"/>
    </source>
</evidence>